<protein>
    <recommendedName>
        <fullName evidence="8">Hydroxysteroid dehydrogenase-like protein 2</fullName>
    </recommendedName>
</protein>
<dbReference type="GeneTree" id="ENSGT00940000156729"/>
<reference evidence="10" key="2">
    <citation type="submission" date="2025-09" db="UniProtKB">
        <authorList>
            <consortium name="Ensembl"/>
        </authorList>
    </citation>
    <scope>IDENTIFICATION</scope>
</reference>
<evidence type="ECO:0000256" key="1">
    <source>
        <dbReference type="ARBA" id="ARBA00004173"/>
    </source>
</evidence>
<dbReference type="SUPFAM" id="SSF55718">
    <property type="entry name" value="SCP-like"/>
    <property type="match status" value="1"/>
</dbReference>
<dbReference type="GO" id="GO:0005777">
    <property type="term" value="C:peroxisome"/>
    <property type="evidence" value="ECO:0007669"/>
    <property type="project" value="UniProtKB-SubCell"/>
</dbReference>
<keyword evidence="5" id="KW-0560">Oxidoreductase</keyword>
<reference evidence="10" key="1">
    <citation type="submission" date="2025-08" db="UniProtKB">
        <authorList>
            <consortium name="Ensembl"/>
        </authorList>
    </citation>
    <scope>IDENTIFICATION</scope>
</reference>
<dbReference type="InterPro" id="IPR051935">
    <property type="entry name" value="HSDL2"/>
</dbReference>
<evidence type="ECO:0000256" key="8">
    <source>
        <dbReference type="ARBA" id="ARBA00040243"/>
    </source>
</evidence>
<evidence type="ECO:0000256" key="6">
    <source>
        <dbReference type="ARBA" id="ARBA00023128"/>
    </source>
</evidence>
<keyword evidence="6" id="KW-0496">Mitochondrion</keyword>
<comment type="subcellular location">
    <subcellularLocation>
        <location evidence="1">Mitochondrion</location>
    </subcellularLocation>
    <subcellularLocation>
        <location evidence="2">Peroxisome</location>
    </subcellularLocation>
</comment>
<evidence type="ECO:0000256" key="3">
    <source>
        <dbReference type="ARBA" id="ARBA00006484"/>
    </source>
</evidence>
<evidence type="ECO:0000256" key="4">
    <source>
        <dbReference type="ARBA" id="ARBA00022857"/>
    </source>
</evidence>
<dbReference type="NCBIfam" id="NF006133">
    <property type="entry name" value="PRK08278.1"/>
    <property type="match status" value="1"/>
</dbReference>
<accession>A0A3B3D3K4</accession>
<dbReference type="PANTHER" id="PTHR42808">
    <property type="entry name" value="HYDROXYSTEROID DEHYDROGENASE-LIKE PROTEIN 2"/>
    <property type="match status" value="1"/>
</dbReference>
<evidence type="ECO:0000256" key="2">
    <source>
        <dbReference type="ARBA" id="ARBA00004275"/>
    </source>
</evidence>
<evidence type="ECO:0000313" key="10">
    <source>
        <dbReference type="Ensembl" id="ENSOMEP00000024663.1"/>
    </source>
</evidence>
<evidence type="ECO:0000313" key="11">
    <source>
        <dbReference type="Proteomes" id="UP000261560"/>
    </source>
</evidence>
<dbReference type="InterPro" id="IPR036527">
    <property type="entry name" value="SCP2_sterol-bd_dom_sf"/>
</dbReference>
<evidence type="ECO:0000256" key="5">
    <source>
        <dbReference type="ARBA" id="ARBA00023002"/>
    </source>
</evidence>
<dbReference type="InterPro" id="IPR003033">
    <property type="entry name" value="SCP2_sterol-bd_dom"/>
</dbReference>
<keyword evidence="7" id="KW-0576">Peroxisome</keyword>
<keyword evidence="4" id="KW-0521">NADP</keyword>
<organism evidence="10 11">
    <name type="scientific">Oryzias melastigma</name>
    <name type="common">Marine medaka</name>
    <dbReference type="NCBI Taxonomy" id="30732"/>
    <lineage>
        <taxon>Eukaryota</taxon>
        <taxon>Metazoa</taxon>
        <taxon>Chordata</taxon>
        <taxon>Craniata</taxon>
        <taxon>Vertebrata</taxon>
        <taxon>Euteleostomi</taxon>
        <taxon>Actinopterygii</taxon>
        <taxon>Neopterygii</taxon>
        <taxon>Teleostei</taxon>
        <taxon>Neoteleostei</taxon>
        <taxon>Acanthomorphata</taxon>
        <taxon>Ovalentaria</taxon>
        <taxon>Atherinomorphae</taxon>
        <taxon>Beloniformes</taxon>
        <taxon>Adrianichthyidae</taxon>
        <taxon>Oryziinae</taxon>
        <taxon>Oryzias</taxon>
    </lineage>
</organism>
<comment type="similarity">
    <text evidence="3">Belongs to the short-chain dehydrogenases/reductases (SDR) family.</text>
</comment>
<dbReference type="FunFam" id="3.40.50.720:FF:000301">
    <property type="entry name" value="Hydroxysteroid dehydrogenase like 2"/>
    <property type="match status" value="1"/>
</dbReference>
<dbReference type="PaxDb" id="30732-ENSOMEP00000024663"/>
<dbReference type="Pfam" id="PF02036">
    <property type="entry name" value="SCP2"/>
    <property type="match status" value="1"/>
</dbReference>
<evidence type="ECO:0000256" key="7">
    <source>
        <dbReference type="ARBA" id="ARBA00023140"/>
    </source>
</evidence>
<dbReference type="STRING" id="30732.ENSOMEP00000024663"/>
<dbReference type="Proteomes" id="UP000261560">
    <property type="component" value="Unplaced"/>
</dbReference>
<sequence length="400" mass="42517">MLQNTGKLAGCTLFITGASRGIGKAIALKAARDGANVVIAAKTAEPHPKLPGTIYTAAEEVEAAGGKALPCVVDIRDEQQIGSAVQKAVDTFGGIDILVNNASAISLTGTLETPMKKVDLMLGINLRGTYLTSKLVIPHLLKSRSPHILNLSPPLNLNPVWFKNHTGKYSHMTAAVLIHPAIQTAAMDMLGGEGVAKQCRTADIMADAAYAILSKPQDYTGHFLVDEDVLRAQGVQDFEPYAVHPGHPLLPDFFLDDSPDLLVQQMEQHGATPAFKPPPGSSAPPLSSGPIESTFDVIRGVLSEDVVKSTQGVYRFDLSGEHAGVWFLDLKSGAGSAGKGDPPLKADVVMKMDSGDFSKMFSGKLKPTLAFMSGKLQIKGDMTLAIKLEKLMGRMNKAKL</sequence>
<proteinExistence type="inferred from homology"/>
<feature type="domain" description="SCP2" evidence="9">
    <location>
        <begin position="304"/>
        <end position="392"/>
    </location>
</feature>
<dbReference type="InterPro" id="IPR002347">
    <property type="entry name" value="SDR_fam"/>
</dbReference>
<dbReference type="PANTHER" id="PTHR42808:SF3">
    <property type="entry name" value="HYDROXYSTEROID DEHYDROGENASE-LIKE PROTEIN 2"/>
    <property type="match status" value="1"/>
</dbReference>
<dbReference type="Ensembl" id="ENSOMET00000009087.1">
    <property type="protein sequence ID" value="ENSOMEP00000024663.1"/>
    <property type="gene ID" value="ENSOMEG00000005445.1"/>
</dbReference>
<keyword evidence="11" id="KW-1185">Reference proteome</keyword>
<name>A0A3B3D3K4_ORYME</name>
<dbReference type="Gene3D" id="3.40.50.720">
    <property type="entry name" value="NAD(P)-binding Rossmann-like Domain"/>
    <property type="match status" value="1"/>
</dbReference>
<dbReference type="OMA" id="WWSSVAN"/>
<dbReference type="SUPFAM" id="SSF51735">
    <property type="entry name" value="NAD(P)-binding Rossmann-fold domains"/>
    <property type="match status" value="1"/>
</dbReference>
<dbReference type="GO" id="GO:0005739">
    <property type="term" value="C:mitochondrion"/>
    <property type="evidence" value="ECO:0007669"/>
    <property type="project" value="UniProtKB-SubCell"/>
</dbReference>
<dbReference type="InterPro" id="IPR036291">
    <property type="entry name" value="NAD(P)-bd_dom_sf"/>
</dbReference>
<evidence type="ECO:0000259" key="9">
    <source>
        <dbReference type="Pfam" id="PF02036"/>
    </source>
</evidence>
<dbReference type="GO" id="GO:0016491">
    <property type="term" value="F:oxidoreductase activity"/>
    <property type="evidence" value="ECO:0007669"/>
    <property type="project" value="UniProtKB-KW"/>
</dbReference>
<dbReference type="Pfam" id="PF00106">
    <property type="entry name" value="adh_short"/>
    <property type="match status" value="1"/>
</dbReference>
<dbReference type="AlphaFoldDB" id="A0A3B3D3K4"/>
<dbReference type="Gene3D" id="3.30.1050.10">
    <property type="entry name" value="SCP2 sterol-binding domain"/>
    <property type="match status" value="1"/>
</dbReference>
<dbReference type="PRINTS" id="PR00081">
    <property type="entry name" value="GDHRDH"/>
</dbReference>